<sequence>MTSAQISNAVQIFIQDLHNLPSNSPMDNVLKKAVIVEEKIRRLFATDPHNRVLEDPFLGLIDIFDLSPAIRRTRARLATSKEELENKYIFPVRAPYRRINLSPSTVPDLKAFQAHWEVFTHGALSKMSAGDWENVVVAGGSVLACLAPPLRTLPPKELHELYQSKDYATSDIDLFLWGLTPEEAKLKMENIYTAICSASEFWDVVCVRKANVVSIHNTLIALSKLSFASISLLRKFLRGLMSTPLAVLTMASLLALWKSYLPLIIPPETGQKVWVNPRCLTAIIRQANTVDITRRSPSYEIRLAKYAVRGFEIYIPSLKRTELNPALYAKTLPVWPNGLARLLVLERAYYSPWFYDRLKYPTVTILKKKHLAISSRQNAPPVRSPGSASSNYDHSLNIAKIPYGPHWNAKDIENLVSTRDASMNSRAMPHLLVFEAPYNDLNTGHRHIFFAGTMQECFQSFCSTCERRPLSINARANGDMYIRGPITFMTVNPGRQLLTGSFRPMEVGDWASEAYGQ</sequence>
<dbReference type="Proteomes" id="UP000284706">
    <property type="component" value="Unassembled WGS sequence"/>
</dbReference>
<keyword evidence="2" id="KW-1185">Reference proteome</keyword>
<proteinExistence type="predicted"/>
<accession>A0A409YJP2</accession>
<organism evidence="1 2">
    <name type="scientific">Gymnopilus dilepis</name>
    <dbReference type="NCBI Taxonomy" id="231916"/>
    <lineage>
        <taxon>Eukaryota</taxon>
        <taxon>Fungi</taxon>
        <taxon>Dikarya</taxon>
        <taxon>Basidiomycota</taxon>
        <taxon>Agaricomycotina</taxon>
        <taxon>Agaricomycetes</taxon>
        <taxon>Agaricomycetidae</taxon>
        <taxon>Agaricales</taxon>
        <taxon>Agaricineae</taxon>
        <taxon>Hymenogastraceae</taxon>
        <taxon>Gymnopilus</taxon>
    </lineage>
</organism>
<dbReference type="InParanoid" id="A0A409YJP2"/>
<evidence type="ECO:0000313" key="1">
    <source>
        <dbReference type="EMBL" id="PPR03269.1"/>
    </source>
</evidence>
<reference evidence="1 2" key="1">
    <citation type="journal article" date="2018" name="Evol. Lett.">
        <title>Horizontal gene cluster transfer increased hallucinogenic mushroom diversity.</title>
        <authorList>
            <person name="Reynolds H.T."/>
            <person name="Vijayakumar V."/>
            <person name="Gluck-Thaler E."/>
            <person name="Korotkin H.B."/>
            <person name="Matheny P.B."/>
            <person name="Slot J.C."/>
        </authorList>
    </citation>
    <scope>NUCLEOTIDE SEQUENCE [LARGE SCALE GENOMIC DNA]</scope>
    <source>
        <strain evidence="1 2">SRW20</strain>
    </source>
</reference>
<comment type="caution">
    <text evidence="1">The sequence shown here is derived from an EMBL/GenBank/DDBJ whole genome shotgun (WGS) entry which is preliminary data.</text>
</comment>
<dbReference type="PANTHER" id="PTHR43558">
    <property type="entry name" value="REDUCTASE, PUTATIVE (AFU_ORTHOLOGUE AFUA_3G10540)-RELATED"/>
    <property type="match status" value="1"/>
</dbReference>
<dbReference type="InterPro" id="IPR053354">
    <property type="entry name" value="MGDG_epimerase"/>
</dbReference>
<evidence type="ECO:0000313" key="2">
    <source>
        <dbReference type="Proteomes" id="UP000284706"/>
    </source>
</evidence>
<dbReference type="STRING" id="231916.A0A409YJP2"/>
<dbReference type="PANTHER" id="PTHR43558:SF6">
    <property type="entry name" value="REDUCTASE, PUTATIVE (AFU_ORTHOLOGUE AFUA_3G10540)-RELATED"/>
    <property type="match status" value="1"/>
</dbReference>
<dbReference type="OrthoDB" id="539213at2759"/>
<dbReference type="AlphaFoldDB" id="A0A409YJP2"/>
<protein>
    <submittedName>
        <fullName evidence="1">Uncharacterized protein</fullName>
    </submittedName>
</protein>
<name>A0A409YJP2_9AGAR</name>
<dbReference type="EMBL" id="NHYE01000755">
    <property type="protein sequence ID" value="PPR03269.1"/>
    <property type="molecule type" value="Genomic_DNA"/>
</dbReference>
<gene>
    <name evidence="1" type="ORF">CVT26_008112</name>
</gene>